<feature type="domain" description="Peptidase S33 tripeptidyl aminopeptidase-like C-terminal" evidence="6">
    <location>
        <begin position="378"/>
        <end position="463"/>
    </location>
</feature>
<dbReference type="Gene3D" id="3.40.50.1820">
    <property type="entry name" value="alpha/beta hydrolase"/>
    <property type="match status" value="1"/>
</dbReference>
<evidence type="ECO:0000256" key="4">
    <source>
        <dbReference type="SAM" id="SignalP"/>
    </source>
</evidence>
<feature type="domain" description="AB hydrolase-1" evidence="5">
    <location>
        <begin position="83"/>
        <end position="233"/>
    </location>
</feature>
<keyword evidence="3" id="KW-0378">Hydrolase</keyword>
<dbReference type="InterPro" id="IPR000073">
    <property type="entry name" value="AB_hydrolase_1"/>
</dbReference>
<reference evidence="7 8" key="1">
    <citation type="submission" date="2020-10" db="EMBL/GenBank/DDBJ databases">
        <title>Sequencing the genomes of 1000 actinobacteria strains.</title>
        <authorList>
            <person name="Klenk H.-P."/>
        </authorList>
    </citation>
    <scope>NUCLEOTIDE SEQUENCE [LARGE SCALE GENOMIC DNA]</scope>
    <source>
        <strain evidence="7 8">DSM 44653</strain>
    </source>
</reference>
<dbReference type="Pfam" id="PF08386">
    <property type="entry name" value="Abhydrolase_4"/>
    <property type="match status" value="1"/>
</dbReference>
<dbReference type="InterPro" id="IPR013595">
    <property type="entry name" value="Pept_S33_TAP-like_C"/>
</dbReference>
<dbReference type="SUPFAM" id="SSF53474">
    <property type="entry name" value="alpha/beta-Hydrolases"/>
    <property type="match status" value="1"/>
</dbReference>
<dbReference type="InterPro" id="IPR051601">
    <property type="entry name" value="Serine_prot/Carboxylest_S33"/>
</dbReference>
<dbReference type="InterPro" id="IPR029058">
    <property type="entry name" value="AB_hydrolase_fold"/>
</dbReference>
<gene>
    <name evidence="7" type="ORF">H4696_005064</name>
</gene>
<evidence type="ECO:0000259" key="5">
    <source>
        <dbReference type="Pfam" id="PF00561"/>
    </source>
</evidence>
<evidence type="ECO:0000313" key="8">
    <source>
        <dbReference type="Proteomes" id="UP000631670"/>
    </source>
</evidence>
<evidence type="ECO:0000259" key="6">
    <source>
        <dbReference type="Pfam" id="PF08386"/>
    </source>
</evidence>
<organism evidence="7 8">
    <name type="scientific">Amycolatopsis lexingtonensis</name>
    <dbReference type="NCBI Taxonomy" id="218822"/>
    <lineage>
        <taxon>Bacteria</taxon>
        <taxon>Bacillati</taxon>
        <taxon>Actinomycetota</taxon>
        <taxon>Actinomycetes</taxon>
        <taxon>Pseudonocardiales</taxon>
        <taxon>Pseudonocardiaceae</taxon>
        <taxon>Amycolatopsis</taxon>
    </lineage>
</organism>
<evidence type="ECO:0000256" key="3">
    <source>
        <dbReference type="ARBA" id="ARBA00022801"/>
    </source>
</evidence>
<proteinExistence type="inferred from homology"/>
<keyword evidence="8" id="KW-1185">Reference proteome</keyword>
<comment type="similarity">
    <text evidence="1">Belongs to the peptidase S33 family.</text>
</comment>
<dbReference type="RefSeq" id="WP_192782524.1">
    <property type="nucleotide sequence ID" value="NZ_JADBEG010000001.1"/>
</dbReference>
<sequence length="476" mass="50832">MSITRFAVPLLAAVALLPVVPAVAAAGEVEWQLCATVAKGWDPGDRRTECALVPVPLDYADPGGPKIDIAVSRIRASGARDGAVLLNPGGPGQSGLDMPRSIADSHAGGIGVHHDLVGFDPRGVGYSADVPCSADVQEPDPGVPDKAKAREAAERAARANWRCVAAHPEFVRNLTTPTIARDLDRIRLALGEDKIGYYGVSWGTALGAQYRTLFDDHVDKMLLDSVMPPDLNVTAMDDGQATVGENTFHDFASWIARYDSIYRFGTTEPAVAKALLDLRAELTAHPRGDVDGATVNGMLANPRREWAGLARQLAQIRDGGPASPESAKQPGQLGWDGEPHAFNHFQQTALLCNESPSPRDFETVWQHRLDRMKRLPVAGGYGLYEQLCVGWPLPARPWALTAGKSPLQLVGHAFEPVTPIGWALAMRQRIGGELMTIEDDVHGSLSSLTCANAAVAFFDTGKTTSESCPGAPVPTP</sequence>
<dbReference type="PANTHER" id="PTHR43248:SF29">
    <property type="entry name" value="TRIPEPTIDYL AMINOPEPTIDASE"/>
    <property type="match status" value="1"/>
</dbReference>
<dbReference type="PANTHER" id="PTHR43248">
    <property type="entry name" value="2-SUCCINYL-6-HYDROXY-2,4-CYCLOHEXADIENE-1-CARBOXYLATE SYNTHASE"/>
    <property type="match status" value="1"/>
</dbReference>
<feature type="signal peptide" evidence="4">
    <location>
        <begin position="1"/>
        <end position="24"/>
    </location>
</feature>
<name>A0ABR9I473_9PSEU</name>
<accession>A0ABR9I473</accession>
<evidence type="ECO:0000256" key="1">
    <source>
        <dbReference type="ARBA" id="ARBA00010088"/>
    </source>
</evidence>
<feature type="chain" id="PRO_5045793579" evidence="4">
    <location>
        <begin position="25"/>
        <end position="476"/>
    </location>
</feature>
<evidence type="ECO:0000256" key="2">
    <source>
        <dbReference type="ARBA" id="ARBA00022729"/>
    </source>
</evidence>
<comment type="caution">
    <text evidence="7">The sequence shown here is derived from an EMBL/GenBank/DDBJ whole genome shotgun (WGS) entry which is preliminary data.</text>
</comment>
<keyword evidence="2 4" id="KW-0732">Signal</keyword>
<dbReference type="EMBL" id="JADBEG010000001">
    <property type="protein sequence ID" value="MBE1497964.1"/>
    <property type="molecule type" value="Genomic_DNA"/>
</dbReference>
<evidence type="ECO:0000313" key="7">
    <source>
        <dbReference type="EMBL" id="MBE1497964.1"/>
    </source>
</evidence>
<dbReference type="Pfam" id="PF00561">
    <property type="entry name" value="Abhydrolase_1"/>
    <property type="match status" value="1"/>
</dbReference>
<protein>
    <submittedName>
        <fullName evidence="7">Pimeloyl-ACP methyl ester carboxylesterase</fullName>
    </submittedName>
</protein>
<dbReference type="Proteomes" id="UP000631670">
    <property type="component" value="Unassembled WGS sequence"/>
</dbReference>